<comment type="caution">
    <text evidence="10">The sequence shown here is derived from an EMBL/GenBank/DDBJ whole genome shotgun (WGS) entry which is preliminary data.</text>
</comment>
<dbReference type="PROSITE" id="PS00141">
    <property type="entry name" value="ASP_PROTEASE"/>
    <property type="match status" value="1"/>
</dbReference>
<dbReference type="FunFam" id="2.40.70.10:FF:000033">
    <property type="entry name" value="Aspartyl protease family protein"/>
    <property type="match status" value="1"/>
</dbReference>
<keyword evidence="2 7" id="KW-0645">Protease</keyword>
<proteinExistence type="inferred from homology"/>
<dbReference type="InterPro" id="IPR021109">
    <property type="entry name" value="Peptidase_aspartic_dom_sf"/>
</dbReference>
<evidence type="ECO:0000313" key="10">
    <source>
        <dbReference type="EMBL" id="KAF6135247.1"/>
    </source>
</evidence>
<accession>A0A7J7KY40</accession>
<dbReference type="Pfam" id="PF14543">
    <property type="entry name" value="TAXi_N"/>
    <property type="match status" value="1"/>
</dbReference>
<reference evidence="10 11" key="1">
    <citation type="journal article" date="2020" name="IScience">
        <title>Genome Sequencing of the Endangered Kingdonia uniflora (Circaeasteraceae, Ranunculales) Reveals Potential Mechanisms of Evolutionary Specialization.</title>
        <authorList>
            <person name="Sun Y."/>
            <person name="Deng T."/>
            <person name="Zhang A."/>
            <person name="Moore M.J."/>
            <person name="Landis J.B."/>
            <person name="Lin N."/>
            <person name="Zhang H."/>
            <person name="Zhang X."/>
            <person name="Huang J."/>
            <person name="Zhang X."/>
            <person name="Sun H."/>
            <person name="Wang H."/>
        </authorList>
    </citation>
    <scope>NUCLEOTIDE SEQUENCE [LARGE SCALE GENOMIC DNA]</scope>
    <source>
        <strain evidence="10">TB1705</strain>
        <tissue evidence="10">Leaf</tissue>
    </source>
</reference>
<feature type="chain" id="PRO_5029728873" description="Peptidase A1 domain-containing protein" evidence="8">
    <location>
        <begin position="22"/>
        <end position="463"/>
    </location>
</feature>
<dbReference type="GO" id="GO:0006508">
    <property type="term" value="P:proteolysis"/>
    <property type="evidence" value="ECO:0007669"/>
    <property type="project" value="UniProtKB-KW"/>
</dbReference>
<dbReference type="InterPro" id="IPR001969">
    <property type="entry name" value="Aspartic_peptidase_AS"/>
</dbReference>
<evidence type="ECO:0000256" key="7">
    <source>
        <dbReference type="RuleBase" id="RU000454"/>
    </source>
</evidence>
<dbReference type="InterPro" id="IPR001461">
    <property type="entry name" value="Aspartic_peptidase_A1"/>
</dbReference>
<dbReference type="PANTHER" id="PTHR47967:SF69">
    <property type="entry name" value="ASPARTIC PROTEINASE NANA, CHLOROPLAST"/>
    <property type="match status" value="1"/>
</dbReference>
<dbReference type="Pfam" id="PF14541">
    <property type="entry name" value="TAXi_C"/>
    <property type="match status" value="1"/>
</dbReference>
<comment type="similarity">
    <text evidence="1 7">Belongs to the peptidase A1 family.</text>
</comment>
<dbReference type="PANTHER" id="PTHR47967">
    <property type="entry name" value="OS07G0603500 PROTEIN-RELATED"/>
    <property type="match status" value="1"/>
</dbReference>
<dbReference type="InterPro" id="IPR033121">
    <property type="entry name" value="PEPTIDASE_A1"/>
</dbReference>
<dbReference type="CDD" id="cd05476">
    <property type="entry name" value="pepsin_A_like_plant"/>
    <property type="match status" value="1"/>
</dbReference>
<keyword evidence="8" id="KW-0732">Signal</keyword>
<evidence type="ECO:0000256" key="1">
    <source>
        <dbReference type="ARBA" id="ARBA00007447"/>
    </source>
</evidence>
<dbReference type="InterPro" id="IPR032861">
    <property type="entry name" value="TAXi_N"/>
</dbReference>
<feature type="domain" description="Peptidase A1" evidence="9">
    <location>
        <begin position="105"/>
        <end position="458"/>
    </location>
</feature>
<dbReference type="EMBL" id="JACGCM010002811">
    <property type="protein sequence ID" value="KAF6135247.1"/>
    <property type="molecule type" value="Genomic_DNA"/>
</dbReference>
<organism evidence="10 11">
    <name type="scientific">Kingdonia uniflora</name>
    <dbReference type="NCBI Taxonomy" id="39325"/>
    <lineage>
        <taxon>Eukaryota</taxon>
        <taxon>Viridiplantae</taxon>
        <taxon>Streptophyta</taxon>
        <taxon>Embryophyta</taxon>
        <taxon>Tracheophyta</taxon>
        <taxon>Spermatophyta</taxon>
        <taxon>Magnoliopsida</taxon>
        <taxon>Ranunculales</taxon>
        <taxon>Circaeasteraceae</taxon>
        <taxon>Kingdonia</taxon>
    </lineage>
</organism>
<evidence type="ECO:0000259" key="9">
    <source>
        <dbReference type="PROSITE" id="PS51767"/>
    </source>
</evidence>
<dbReference type="Proteomes" id="UP000541444">
    <property type="component" value="Unassembled WGS sequence"/>
</dbReference>
<dbReference type="InterPro" id="IPR051708">
    <property type="entry name" value="Plant_Aspart_Prot_A1"/>
</dbReference>
<evidence type="ECO:0000256" key="3">
    <source>
        <dbReference type="ARBA" id="ARBA00022750"/>
    </source>
</evidence>
<keyword evidence="11" id="KW-1185">Reference proteome</keyword>
<dbReference type="AlphaFoldDB" id="A0A7J7KY40"/>
<evidence type="ECO:0000256" key="5">
    <source>
        <dbReference type="ARBA" id="ARBA00023180"/>
    </source>
</evidence>
<dbReference type="OrthoDB" id="2747330at2759"/>
<dbReference type="PRINTS" id="PR00792">
    <property type="entry name" value="PEPSIN"/>
</dbReference>
<feature type="signal peptide" evidence="8">
    <location>
        <begin position="1"/>
        <end position="21"/>
    </location>
</feature>
<keyword evidence="5" id="KW-0325">Glycoprotein</keyword>
<evidence type="ECO:0000256" key="2">
    <source>
        <dbReference type="ARBA" id="ARBA00022670"/>
    </source>
</evidence>
<dbReference type="InterPro" id="IPR034161">
    <property type="entry name" value="Pepsin-like_plant"/>
</dbReference>
<sequence>MSILFLLLVSISGLLPFSAFGENGHPWPKAMRLELVHRNALDVLETKYLPQKTRFERVQELVNDDNLRKEMINRRVSGGRRKALALLPEAQLKLSSGAYAGTGQYFVPFRVGTPPQTFLLIPDTGSDLTWISCHYRCYNCGKRRYKGRGHQRRFFHADRSISFKTIPCLTDTCKDLPLSVAQCPTPMTPCSYQYSYEDQSSAFGFFANETVTVDLTNGRSMKLHQFPIGCSKSFNGSSFNVADGVLALSFNKHSFAFKAMNTFGGKFSYCLVDHLSPQNVSNYLVFGSDHNTGTSNMQRTQLVVGVVDTFYAVKVLGISIAGSLLDIPLSLWDVTHQGGAIIDSGTTLTLLAEPAYGVVMTSLRLALMKYKEVEVSQFDFCFNEVGFDEAVVPKLVFHFADGAQFEPPVKSYVIEVVDGVRCIGFMPGEWNGISIIGNIMQQNFLWEFDLVNEKLGFVPSTCT</sequence>
<dbReference type="PROSITE" id="PS51767">
    <property type="entry name" value="PEPTIDASE_A1"/>
    <property type="match status" value="1"/>
</dbReference>
<protein>
    <recommendedName>
        <fullName evidence="9">Peptidase A1 domain-containing protein</fullName>
    </recommendedName>
</protein>
<evidence type="ECO:0000256" key="4">
    <source>
        <dbReference type="ARBA" id="ARBA00022801"/>
    </source>
</evidence>
<dbReference type="SUPFAM" id="SSF50630">
    <property type="entry name" value="Acid proteases"/>
    <property type="match status" value="1"/>
</dbReference>
<dbReference type="InterPro" id="IPR032799">
    <property type="entry name" value="TAXi_C"/>
</dbReference>
<evidence type="ECO:0000256" key="6">
    <source>
        <dbReference type="PIRSR" id="PIRSR601461-1"/>
    </source>
</evidence>
<gene>
    <name evidence="10" type="ORF">GIB67_035318</name>
</gene>
<name>A0A7J7KY40_9MAGN</name>
<keyword evidence="3 7" id="KW-0064">Aspartyl protease</keyword>
<dbReference type="GO" id="GO:0004190">
    <property type="term" value="F:aspartic-type endopeptidase activity"/>
    <property type="evidence" value="ECO:0007669"/>
    <property type="project" value="UniProtKB-KW"/>
</dbReference>
<evidence type="ECO:0000313" key="11">
    <source>
        <dbReference type="Proteomes" id="UP000541444"/>
    </source>
</evidence>
<keyword evidence="4 7" id="KW-0378">Hydrolase</keyword>
<feature type="active site" evidence="6">
    <location>
        <position position="343"/>
    </location>
</feature>
<evidence type="ECO:0000256" key="8">
    <source>
        <dbReference type="SAM" id="SignalP"/>
    </source>
</evidence>
<feature type="active site" evidence="6">
    <location>
        <position position="123"/>
    </location>
</feature>
<dbReference type="Gene3D" id="2.40.70.10">
    <property type="entry name" value="Acid Proteases"/>
    <property type="match status" value="2"/>
</dbReference>